<name>F0V228_MYCS3</name>
<dbReference type="Proteomes" id="UP000008645">
    <property type="component" value="Chromosome"/>
</dbReference>
<dbReference type="EMBL" id="FQ790233">
    <property type="protein sequence ID" value="CBZ40709.1"/>
    <property type="molecule type" value="Genomic_DNA"/>
</dbReference>
<evidence type="ECO:0000313" key="2">
    <source>
        <dbReference type="Proteomes" id="UP000008645"/>
    </source>
</evidence>
<protein>
    <submittedName>
        <fullName evidence="1">Uncharacterized protein</fullName>
    </submittedName>
</protein>
<evidence type="ECO:0000313" key="1">
    <source>
        <dbReference type="EMBL" id="CBZ40709.1"/>
    </source>
</evidence>
<organism evidence="1 2">
    <name type="scientific">Mycoplasma suis (strain KI_3806)</name>
    <dbReference type="NCBI Taxonomy" id="708248"/>
    <lineage>
        <taxon>Bacteria</taxon>
        <taxon>Bacillati</taxon>
        <taxon>Mycoplasmatota</taxon>
        <taxon>Mollicutes</taxon>
        <taxon>Mycoplasmataceae</taxon>
        <taxon>Mycoplasma</taxon>
    </lineage>
</organism>
<sequence>MLIAGGSFAGLAGGSYGVFKFLGKPKGEQDQKNNRADNAGNDDIIEEIVEAPKKEDLLWETVSVEGNEQDICQWEIEVKAEGYHEDLEIKRVEKKYACVTQWYKQIKEKNPNKKGLWMRGRKDKVTEILSEWKDNDLRGESKSYKIESDIKELEVRNKCQIKDENNRVEIVCLEN</sequence>
<reference evidence="1 2" key="1">
    <citation type="journal article" date="2011" name="J. Bacteriol.">
        <title>Complete genome sequence of the hemotrophic Mycoplasma suis strain KI3806.</title>
        <authorList>
            <person name="Oehlerking J."/>
            <person name="Kube M."/>
            <person name="Felder K.M."/>
            <person name="Matter D."/>
            <person name="Wittenbrink M.M."/>
            <person name="Schwarzenbach S."/>
            <person name="Kramer M.M."/>
            <person name="Hoelzle K."/>
            <person name="Hoelzle L.E."/>
        </authorList>
    </citation>
    <scope>NUCLEOTIDE SEQUENCE [LARGE SCALE GENOMIC DNA]</scope>
    <source>
        <strain evidence="2">KI_3806</strain>
    </source>
</reference>
<dbReference type="KEGG" id="msk:MSUIS_06160"/>
<dbReference type="AlphaFoldDB" id="F0V228"/>
<accession>F0V228</accession>
<gene>
    <name evidence="1" type="ORF">MSUIS_06160</name>
</gene>
<proteinExistence type="predicted"/>
<dbReference type="HOGENOM" id="CLU_130928_0_0_14"/>